<dbReference type="GO" id="GO:0006950">
    <property type="term" value="P:response to stress"/>
    <property type="evidence" value="ECO:0007669"/>
    <property type="project" value="TreeGrafter"/>
</dbReference>
<dbReference type="PANTHER" id="PTHR33164:SF94">
    <property type="entry name" value="TRANSCRIPTIONAL REGULATORY PROTEIN-RELATED"/>
    <property type="match status" value="1"/>
</dbReference>
<name>A0A917SX86_9RHOB</name>
<dbReference type="PANTHER" id="PTHR33164">
    <property type="entry name" value="TRANSCRIPTIONAL REGULATOR, MARR FAMILY"/>
    <property type="match status" value="1"/>
</dbReference>
<dbReference type="AlphaFoldDB" id="A0A917SX86"/>
<feature type="domain" description="HTH marR-type" evidence="1">
    <location>
        <begin position="57"/>
        <end position="201"/>
    </location>
</feature>
<comment type="caution">
    <text evidence="2">The sequence shown here is derived from an EMBL/GenBank/DDBJ whole genome shotgun (WGS) entry which is preliminary data.</text>
</comment>
<protein>
    <recommendedName>
        <fullName evidence="1">HTH marR-type domain-containing protein</fullName>
    </recommendedName>
</protein>
<evidence type="ECO:0000313" key="2">
    <source>
        <dbReference type="EMBL" id="GGM02515.1"/>
    </source>
</evidence>
<dbReference type="InterPro" id="IPR000835">
    <property type="entry name" value="HTH_MarR-typ"/>
</dbReference>
<dbReference type="Gene3D" id="1.10.10.10">
    <property type="entry name" value="Winged helix-like DNA-binding domain superfamily/Winged helix DNA-binding domain"/>
    <property type="match status" value="1"/>
</dbReference>
<evidence type="ECO:0000259" key="1">
    <source>
        <dbReference type="PROSITE" id="PS50995"/>
    </source>
</evidence>
<evidence type="ECO:0000313" key="3">
    <source>
        <dbReference type="Proteomes" id="UP000649829"/>
    </source>
</evidence>
<dbReference type="SMART" id="SM00347">
    <property type="entry name" value="HTH_MARR"/>
    <property type="match status" value="1"/>
</dbReference>
<dbReference type="PRINTS" id="PR00598">
    <property type="entry name" value="HTHMARR"/>
</dbReference>
<sequence length="240" mass="26954">MCRSQLHVNGMHIRDRHIPALPAWHRNTEDRTIGSRDDVMKAQLERDGIPPEVTDRALTLDAIVQQWRRRVQKRELGRMALRELDLPLDLPKLDVLIAIWAPSNEFGRDDAETMVSTISTRLGIDPSRASRLVSDLIGQGYVKRAVSQQDARRTVVELTEAGQAIVDAVRTIKFLILGEFLSGWSDDEIETFIPMLERYSHWAEQAETMNAGVAQPEIQKVAAQLRAKLGEAGGTDQGRA</sequence>
<gene>
    <name evidence="2" type="ORF">GCM10011534_25460</name>
</gene>
<organism evidence="2 3">
    <name type="scientific">Pseudooceanicola nanhaiensis</name>
    <dbReference type="NCBI Taxonomy" id="375761"/>
    <lineage>
        <taxon>Bacteria</taxon>
        <taxon>Pseudomonadati</taxon>
        <taxon>Pseudomonadota</taxon>
        <taxon>Alphaproteobacteria</taxon>
        <taxon>Rhodobacterales</taxon>
        <taxon>Paracoccaceae</taxon>
        <taxon>Pseudooceanicola</taxon>
    </lineage>
</organism>
<reference evidence="2" key="2">
    <citation type="submission" date="2020-09" db="EMBL/GenBank/DDBJ databases">
        <authorList>
            <person name="Sun Q."/>
            <person name="Zhou Y."/>
        </authorList>
    </citation>
    <scope>NUCLEOTIDE SEQUENCE</scope>
    <source>
        <strain evidence="2">CGMCC 1.6293</strain>
    </source>
</reference>
<dbReference type="GO" id="GO:0003700">
    <property type="term" value="F:DNA-binding transcription factor activity"/>
    <property type="evidence" value="ECO:0007669"/>
    <property type="project" value="InterPro"/>
</dbReference>
<accession>A0A917SX86</accession>
<dbReference type="SUPFAM" id="SSF46785">
    <property type="entry name" value="Winged helix' DNA-binding domain"/>
    <property type="match status" value="1"/>
</dbReference>
<dbReference type="Proteomes" id="UP000649829">
    <property type="component" value="Unassembled WGS sequence"/>
</dbReference>
<dbReference type="InterPro" id="IPR036388">
    <property type="entry name" value="WH-like_DNA-bd_sf"/>
</dbReference>
<dbReference type="EMBL" id="BMLF01000002">
    <property type="protein sequence ID" value="GGM02515.1"/>
    <property type="molecule type" value="Genomic_DNA"/>
</dbReference>
<dbReference type="Pfam" id="PF12802">
    <property type="entry name" value="MarR_2"/>
    <property type="match status" value="1"/>
</dbReference>
<dbReference type="InterPro" id="IPR039422">
    <property type="entry name" value="MarR/SlyA-like"/>
</dbReference>
<dbReference type="InterPro" id="IPR036390">
    <property type="entry name" value="WH_DNA-bd_sf"/>
</dbReference>
<reference evidence="2" key="1">
    <citation type="journal article" date="2014" name="Int. J. Syst. Evol. Microbiol.">
        <title>Complete genome sequence of Corynebacterium casei LMG S-19264T (=DSM 44701T), isolated from a smear-ripened cheese.</title>
        <authorList>
            <consortium name="US DOE Joint Genome Institute (JGI-PGF)"/>
            <person name="Walter F."/>
            <person name="Albersmeier A."/>
            <person name="Kalinowski J."/>
            <person name="Ruckert C."/>
        </authorList>
    </citation>
    <scope>NUCLEOTIDE SEQUENCE</scope>
    <source>
        <strain evidence="2">CGMCC 1.6293</strain>
    </source>
</reference>
<keyword evidence="3" id="KW-1185">Reference proteome</keyword>
<dbReference type="PROSITE" id="PS50995">
    <property type="entry name" value="HTH_MARR_2"/>
    <property type="match status" value="1"/>
</dbReference>
<proteinExistence type="predicted"/>